<feature type="region of interest" description="Disordered" evidence="1">
    <location>
        <begin position="266"/>
        <end position="289"/>
    </location>
</feature>
<name>A0A9R1WID1_LACSA</name>
<reference evidence="2 3" key="1">
    <citation type="journal article" date="2017" name="Nat. Commun.">
        <title>Genome assembly with in vitro proximity ligation data and whole-genome triplication in lettuce.</title>
        <authorList>
            <person name="Reyes-Chin-Wo S."/>
            <person name="Wang Z."/>
            <person name="Yang X."/>
            <person name="Kozik A."/>
            <person name="Arikit S."/>
            <person name="Song C."/>
            <person name="Xia L."/>
            <person name="Froenicke L."/>
            <person name="Lavelle D.O."/>
            <person name="Truco M.J."/>
            <person name="Xia R."/>
            <person name="Zhu S."/>
            <person name="Xu C."/>
            <person name="Xu H."/>
            <person name="Xu X."/>
            <person name="Cox K."/>
            <person name="Korf I."/>
            <person name="Meyers B.C."/>
            <person name="Michelmore R.W."/>
        </authorList>
    </citation>
    <scope>NUCLEOTIDE SEQUENCE [LARGE SCALE GENOMIC DNA]</scope>
    <source>
        <strain evidence="3">cv. Salinas</strain>
        <tissue evidence="2">Seedlings</tissue>
    </source>
</reference>
<dbReference type="AlphaFoldDB" id="A0A9R1WID1"/>
<evidence type="ECO:0000256" key="1">
    <source>
        <dbReference type="SAM" id="MobiDB-lite"/>
    </source>
</evidence>
<gene>
    <name evidence="2" type="ORF">LSAT_V11C100000160</name>
</gene>
<feature type="region of interest" description="Disordered" evidence="1">
    <location>
        <begin position="23"/>
        <end position="133"/>
    </location>
</feature>
<proteinExistence type="predicted"/>
<feature type="compositionally biased region" description="Basic residues" evidence="1">
    <location>
        <begin position="104"/>
        <end position="115"/>
    </location>
</feature>
<comment type="caution">
    <text evidence="2">The sequence shown here is derived from an EMBL/GenBank/DDBJ whole genome shotgun (WGS) entry which is preliminary data.</text>
</comment>
<organism evidence="2 3">
    <name type="scientific">Lactuca sativa</name>
    <name type="common">Garden lettuce</name>
    <dbReference type="NCBI Taxonomy" id="4236"/>
    <lineage>
        <taxon>Eukaryota</taxon>
        <taxon>Viridiplantae</taxon>
        <taxon>Streptophyta</taxon>
        <taxon>Embryophyta</taxon>
        <taxon>Tracheophyta</taxon>
        <taxon>Spermatophyta</taxon>
        <taxon>Magnoliopsida</taxon>
        <taxon>eudicotyledons</taxon>
        <taxon>Gunneridae</taxon>
        <taxon>Pentapetalae</taxon>
        <taxon>asterids</taxon>
        <taxon>campanulids</taxon>
        <taxon>Asterales</taxon>
        <taxon>Asteraceae</taxon>
        <taxon>Cichorioideae</taxon>
        <taxon>Cichorieae</taxon>
        <taxon>Lactucinae</taxon>
        <taxon>Lactuca</taxon>
    </lineage>
</organism>
<dbReference type="Proteomes" id="UP000235145">
    <property type="component" value="Unassembled WGS sequence"/>
</dbReference>
<evidence type="ECO:0000313" key="3">
    <source>
        <dbReference type="Proteomes" id="UP000235145"/>
    </source>
</evidence>
<feature type="compositionally biased region" description="Basic and acidic residues" evidence="1">
    <location>
        <begin position="85"/>
        <end position="101"/>
    </location>
</feature>
<accession>A0A9R1WID1</accession>
<keyword evidence="3" id="KW-1185">Reference proteome</keyword>
<sequence>MEAEGSSLPSNYVTILQLKERWLQQQHQNPAKSKPHDDEASCQPSGEAALRRVPLQRPNRPGVINQVIPEVAVDDSGSKTQVDAADNHPKGEEEQKTDHSNSKLSKKKKSSRAPKPRSGTNQNPNGGGSPLLVPEEVKENKQTQHVGGRRRRHLVCEPNDRMTVFAQSVDDLRHSDARGHGVVEAVAATVHVPIVSQRANRRSGAGRYEGKPKPKPSSDQNVVCEPNDKRILFTQNVDDSSHNDARGDGVVKAVADSDVNVPIVSQEANRRGGAGRFQGKPKPRPSESSFLARKGKNSLVRLYYIASRWSAKEKGRCSRNY</sequence>
<protein>
    <submittedName>
        <fullName evidence="2">Uncharacterized protein</fullName>
    </submittedName>
</protein>
<feature type="region of interest" description="Disordered" evidence="1">
    <location>
        <begin position="197"/>
        <end position="223"/>
    </location>
</feature>
<dbReference type="EMBL" id="NBSK02000001">
    <property type="protein sequence ID" value="KAJ0224298.1"/>
    <property type="molecule type" value="Genomic_DNA"/>
</dbReference>
<evidence type="ECO:0000313" key="2">
    <source>
        <dbReference type="EMBL" id="KAJ0224298.1"/>
    </source>
</evidence>